<dbReference type="RefSeq" id="WP_242287811.1">
    <property type="nucleotide sequence ID" value="NZ_JAKKSL010000004.1"/>
</dbReference>
<keyword evidence="2" id="KW-1185">Reference proteome</keyword>
<evidence type="ECO:0000313" key="2">
    <source>
        <dbReference type="Proteomes" id="UP001139646"/>
    </source>
</evidence>
<accession>A0ABS9X4F3</accession>
<sequence>MASHFARIPNLLSADVQEVVEGFLSIESIFGQSFQKNSQLKAQLAESLSALRQGKSRINNIAHTLGSSYP</sequence>
<proteinExistence type="predicted"/>
<name>A0ABS9X4F3_9GAMM</name>
<dbReference type="Proteomes" id="UP001139646">
    <property type="component" value="Unassembled WGS sequence"/>
</dbReference>
<protein>
    <submittedName>
        <fullName evidence="1">Uncharacterized protein</fullName>
    </submittedName>
</protein>
<organism evidence="1 2">
    <name type="scientific">Colwellia maritima</name>
    <dbReference type="NCBI Taxonomy" id="2912588"/>
    <lineage>
        <taxon>Bacteria</taxon>
        <taxon>Pseudomonadati</taxon>
        <taxon>Pseudomonadota</taxon>
        <taxon>Gammaproteobacteria</taxon>
        <taxon>Alteromonadales</taxon>
        <taxon>Colwelliaceae</taxon>
        <taxon>Colwellia</taxon>
    </lineage>
</organism>
<gene>
    <name evidence="1" type="ORF">L3081_19170</name>
</gene>
<comment type="caution">
    <text evidence="1">The sequence shown here is derived from an EMBL/GenBank/DDBJ whole genome shotgun (WGS) entry which is preliminary data.</text>
</comment>
<reference evidence="1" key="1">
    <citation type="submission" date="2022-01" db="EMBL/GenBank/DDBJ databases">
        <title>Colwellia maritima, isolated from seawater.</title>
        <authorList>
            <person name="Kristyanto S."/>
            <person name="Jung J."/>
            <person name="Jeon C.O."/>
        </authorList>
    </citation>
    <scope>NUCLEOTIDE SEQUENCE</scope>
    <source>
        <strain evidence="1">MSW7</strain>
    </source>
</reference>
<dbReference type="EMBL" id="JAKKSL010000004">
    <property type="protein sequence ID" value="MCI2285119.1"/>
    <property type="molecule type" value="Genomic_DNA"/>
</dbReference>
<evidence type="ECO:0000313" key="1">
    <source>
        <dbReference type="EMBL" id="MCI2285119.1"/>
    </source>
</evidence>